<reference evidence="2 4" key="3">
    <citation type="journal article" date="2011" name="Nat. Chem. Biol.">
        <title>Reveromycin A biosynthesis uses RevG and RevJ for stereospecific spiroacetal formation.</title>
        <authorList>
            <person name="Takahashi S."/>
            <person name="Toyoda A."/>
            <person name="Sekiyama Y."/>
            <person name="Takagi H."/>
            <person name="Nogawa T."/>
            <person name="Uramoto M."/>
            <person name="Suzuki R."/>
            <person name="Koshino H."/>
            <person name="Kumano T."/>
            <person name="Panthee S."/>
            <person name="Dairi T."/>
            <person name="Ishikawa J."/>
            <person name="Ikeda H."/>
            <person name="Sakaki Y."/>
            <person name="Osada H."/>
        </authorList>
    </citation>
    <scope>NUCLEOTIDE SEQUENCE</scope>
    <source>
        <strain evidence="2 4">SN-593</strain>
    </source>
</reference>
<name>G1UDU9_9ACTN</name>
<protein>
    <submittedName>
        <fullName evidence="2">Putative malonyl transferase</fullName>
    </submittedName>
    <submittedName>
        <fullName evidence="3">Putative transferase</fullName>
    </submittedName>
</protein>
<dbReference type="Gene3D" id="3.30.70.250">
    <property type="entry name" value="Malonyl-CoA ACP transacylase, ACP-binding"/>
    <property type="match status" value="1"/>
</dbReference>
<dbReference type="InterPro" id="IPR001227">
    <property type="entry name" value="Ac_transferase_dom_sf"/>
</dbReference>
<dbReference type="SUPFAM" id="SSF52151">
    <property type="entry name" value="FabD/lysophospholipase-like"/>
    <property type="match status" value="1"/>
</dbReference>
<dbReference type="InterPro" id="IPR016035">
    <property type="entry name" value="Acyl_Trfase/lysoPLipase"/>
</dbReference>
<dbReference type="SMART" id="SM00827">
    <property type="entry name" value="PKS_AT"/>
    <property type="match status" value="1"/>
</dbReference>
<proteinExistence type="predicted"/>
<dbReference type="InterPro" id="IPR014043">
    <property type="entry name" value="Acyl_transferase_dom"/>
</dbReference>
<accession>G1UDU9</accession>
<dbReference type="AlphaFoldDB" id="G1UDU9"/>
<organism evidence="2">
    <name type="scientific">Actinacidiphila reveromycinica</name>
    <dbReference type="NCBI Taxonomy" id="659352"/>
    <lineage>
        <taxon>Bacteria</taxon>
        <taxon>Bacillati</taxon>
        <taxon>Actinomycetota</taxon>
        <taxon>Actinomycetes</taxon>
        <taxon>Kitasatosporales</taxon>
        <taxon>Streptomycetaceae</taxon>
        <taxon>Actinacidiphila</taxon>
    </lineage>
</organism>
<evidence type="ECO:0000313" key="2">
    <source>
        <dbReference type="EMBL" id="BAK64645.1"/>
    </source>
</evidence>
<reference evidence="3 4" key="2">
    <citation type="journal article" date="2011" name="J. Antibiot.">
        <title>Furaquinocins I and J: novel polyketide isoprenoid hybrid compounds from Streptomyces reveromyceticus SN-593.</title>
        <authorList>
            <person name="Panthee S."/>
            <person name="Takahashi S."/>
            <person name="Takagi H."/>
            <person name="Nogawa T."/>
            <person name="Oowada E."/>
            <person name="Uramoto M."/>
            <person name="Osada H."/>
        </authorList>
    </citation>
    <scope>NUCLEOTIDE SEQUENCE [LARGE SCALE GENOMIC DNA]</scope>
    <source>
        <strain evidence="3 4">SN-593</strain>
    </source>
</reference>
<reference evidence="3 4" key="1">
    <citation type="journal article" date="2010" name="J. Bacteriol.">
        <title>Biochemical characterization of a novel indole prenyltransferase from Streptomyces sp. SN-593.</title>
        <authorList>
            <person name="Takahashi S."/>
            <person name="Takagi H."/>
            <person name="Toyoda A."/>
            <person name="Uramoto M."/>
            <person name="Nogawa T."/>
            <person name="Ueki M."/>
            <person name="Sakaki Y."/>
            <person name="Osada H."/>
        </authorList>
    </citation>
    <scope>NUCLEOTIDE SEQUENCE [LARGE SCALE GENOMIC DNA]</scope>
    <source>
        <strain evidence="3 4">SN-593</strain>
    </source>
</reference>
<evidence type="ECO:0000313" key="4">
    <source>
        <dbReference type="Proteomes" id="UP000595703"/>
    </source>
</evidence>
<keyword evidence="4" id="KW-1185">Reference proteome</keyword>
<feature type="domain" description="Malonyl-CoA:ACP transacylase (MAT)" evidence="1">
    <location>
        <begin position="14"/>
        <end position="287"/>
    </location>
</feature>
<dbReference type="Gene3D" id="3.40.366.10">
    <property type="entry name" value="Malonyl-Coenzyme A Acyl Carrier Protein, domain 2"/>
    <property type="match status" value="1"/>
</dbReference>
<keyword evidence="2" id="KW-0808">Transferase</keyword>
<gene>
    <name evidence="2" type="primary">revK</name>
    <name evidence="3" type="ORF">RVR_8638</name>
</gene>
<evidence type="ECO:0000259" key="1">
    <source>
        <dbReference type="SMART" id="SM00827"/>
    </source>
</evidence>
<dbReference type="EMBL" id="AP018365">
    <property type="protein sequence ID" value="BBB01302.1"/>
    <property type="molecule type" value="Genomic_DNA"/>
</dbReference>
<evidence type="ECO:0000313" key="3">
    <source>
        <dbReference type="EMBL" id="BBB01302.1"/>
    </source>
</evidence>
<dbReference type="RefSeq" id="WP_202237214.1">
    <property type="nucleotide sequence ID" value="NZ_AP018365.1"/>
</dbReference>
<sequence length="310" mass="34172">MKIAYLVDGGLSDLPGAGTDLYERYPQVQEIYEKAAGWTGLTVDRMLRWELDRLEEYQQVGLIRQASIILGVADLLAERGVRPDVIAGMSLGSLVGACIAGAVERKDLFTFLRRKTEVPPPTGPAQGCAGLLVPVDADDEEYLGQLVEGTWVGGELGLRRNGTVRGFMVSGYVDALHELMAKLPEGSMHMIKDVNVAVHVPACADQNEYLEPVWSKMNFHDPEIPLCSCKERGMLTTAADVRKWYLGNQVDKVSHPDMFSNVIGHEPQLAFLLGPAKLDIYLDALPCPVIQIENDEQLTDAMTALYEMRI</sequence>
<dbReference type="KEGG" id="arev:RVR_8638"/>
<dbReference type="SMR" id="G1UDU9"/>
<dbReference type="EMBL" id="AB568601">
    <property type="protein sequence ID" value="BAK64645.1"/>
    <property type="molecule type" value="Genomic_DNA"/>
</dbReference>
<dbReference type="GO" id="GO:0016740">
    <property type="term" value="F:transferase activity"/>
    <property type="evidence" value="ECO:0007669"/>
    <property type="project" value="UniProtKB-KW"/>
</dbReference>
<dbReference type="Proteomes" id="UP000595703">
    <property type="component" value="Chromosome"/>
</dbReference>
<reference evidence="3 4" key="4">
    <citation type="journal article" date="2020" name="Sci. Rep.">
        <title>beta-carboline chemical signals induce reveromycin production through a LuxR family regulator in Streptomyces sp. SN-593.</title>
        <authorList>
            <person name="Panthee S."/>
            <person name="Kito N."/>
            <person name="Hayashi T."/>
            <person name="Shimizu T."/>
            <person name="Ishikawa J."/>
            <person name="Hamamoto H."/>
            <person name="Osada H."/>
            <person name="Takahashi S."/>
        </authorList>
    </citation>
    <scope>NUCLEOTIDE SEQUENCE [LARGE SCALE GENOMIC DNA]</scope>
    <source>
        <strain evidence="3 4">SN-593</strain>
    </source>
</reference>